<feature type="transmembrane region" description="Helical" evidence="11">
    <location>
        <begin position="597"/>
        <end position="613"/>
    </location>
</feature>
<feature type="transmembrane region" description="Helical" evidence="11">
    <location>
        <begin position="287"/>
        <end position="305"/>
    </location>
</feature>
<feature type="transmembrane region" description="Helical" evidence="11">
    <location>
        <begin position="59"/>
        <end position="81"/>
    </location>
</feature>
<dbReference type="Pfam" id="PF24874">
    <property type="entry name" value="Piezo_THU9_anchor"/>
    <property type="match status" value="1"/>
</dbReference>
<keyword evidence="8 11" id="KW-0472">Membrane</keyword>
<dbReference type="PANTHER" id="PTHR47049:SF2">
    <property type="entry name" value="PIEZO-TYPE MECHANOSENSITIVE ION CHANNEL HOMOLOG"/>
    <property type="match status" value="1"/>
</dbReference>
<dbReference type="EMBL" id="GEDC01005635">
    <property type="protein sequence ID" value="JAS31663.1"/>
    <property type="molecule type" value="Transcribed_RNA"/>
</dbReference>
<proteinExistence type="inferred from homology"/>
<feature type="transmembrane region" description="Helical" evidence="11">
    <location>
        <begin position="2370"/>
        <end position="2388"/>
    </location>
</feature>
<feature type="compositionally biased region" description="Polar residues" evidence="10">
    <location>
        <begin position="733"/>
        <end position="747"/>
    </location>
</feature>
<keyword evidence="5 11" id="KW-0812">Transmembrane</keyword>
<feature type="domain" description="Piezo transmembrane helical unit" evidence="14">
    <location>
        <begin position="1660"/>
        <end position="1780"/>
    </location>
</feature>
<dbReference type="InterPro" id="IPR056769">
    <property type="entry name" value="Piezo_TM1-24"/>
</dbReference>
<feature type="transmembrane region" description="Helical" evidence="11">
    <location>
        <begin position="1208"/>
        <end position="1227"/>
    </location>
</feature>
<protein>
    <submittedName>
        <fullName evidence="17">Uncharacterized protein</fullName>
    </submittedName>
</protein>
<evidence type="ECO:0000259" key="13">
    <source>
        <dbReference type="Pfam" id="PF15917"/>
    </source>
</evidence>
<evidence type="ECO:0000256" key="8">
    <source>
        <dbReference type="ARBA" id="ARBA00023136"/>
    </source>
</evidence>
<gene>
    <name evidence="17" type="ORF">g.40435</name>
</gene>
<feature type="transmembrane region" description="Helical" evidence="11">
    <location>
        <begin position="2088"/>
        <end position="2111"/>
    </location>
</feature>
<evidence type="ECO:0000256" key="6">
    <source>
        <dbReference type="ARBA" id="ARBA00022989"/>
    </source>
</evidence>
<accession>A0A1B6E149</accession>
<evidence type="ECO:0000259" key="16">
    <source>
        <dbReference type="Pfam" id="PF24874"/>
    </source>
</evidence>
<feature type="transmembrane region" description="Helical" evidence="11">
    <location>
        <begin position="443"/>
        <end position="461"/>
    </location>
</feature>
<evidence type="ECO:0000256" key="7">
    <source>
        <dbReference type="ARBA" id="ARBA00023065"/>
    </source>
</evidence>
<sequence length="2465" mass="282706">MGKYLISLCLQRILLPIALLTGCLLRQNGLSFIYLILLLYNPIVPVASFRTLAGHAGRYLKAVILLSLLNSTAQFAFQIVLLSHPPYGSLVIPPCGEVEKLCRFAGLIHLQGIEFWQGVVILSPEVVVVTVSISVLILCRIINRPSNEDDSLMPIVENSAPNAEKISQNRQNSLLTSLGKYILLASLCFAGVLRPSILNGFYFFLFLMFMTWWACNKSLGRGFAIISRITILPVMFHIIVLYLYQMQWAQDILPSENPIARYFGLIALRITNCHDPRVPGTAPSMEWASFVNPIALIWLYFMLWYESRMIMSMPVIKPDEAGMTRQLSARLSQRRLLRSQGNRWRSATQKVRLIRGRESFYRKPANKSKTVYQDSLGSVTVSEQGEESIKLENVPEEGVLELEEDKPGMLDFALNAVIAVSQLIAQSSYIGTNIIMMAWSITYHSWLTFVLLLWAIIMWLLPNQRRAMLRSSPFLLLYAQFLLISQYIYGMDLTDDELPETIQGWNMKQIGFEKVLYLPVKPLLIKTLYTLMFWITLRQHNQERWEARNTSTIADMVAPLQIGVGAATSAMGNESQTKSNQIVQKTGKVVRELMTKYWIWVVASILFGIGITGERMTIFRIIYMALALVFILTFQLSWVFWRKMMYGFWLTVIIYSMLILVMTYTYQFDNFKDYWEKYLGIPPTLQLDIGLERFETTQLFVRLLTPTFFVVITVIQLYYFHKDFLAISDIKSRGTSSVRPSDNTSIPKSEMSIPMSPTETVPPEGRPEDRQQLEPVFKHKKSFHFIEDMSHINLRLIWLKTVQVMSTFIELFWLYLELHMLKFIMLSVILLAVFDVCAAHLLFVVLTVIAMTFGSSIQTLVTHIMSVLFSILLLSKMIYQIEYIKHETWNVTCPGNGSYNTAEWLGFRKTTPDISLPHLLKGYIGVIIVVTLHTVVTTRQKYKRHLRGRPLSRPIVMFPRVTYKEVDKDVEHCVKYLLNYGFYRFGVEICLMAVVALIGTRMDLYAVLYALWLWILITTNRRLLSKVWSVFMFFIVVTIPLQYAFVVGLPPSLCIFYPWDDSEMLQRLQEWMFFPDPKHPPPAYKLICDFIVLLLVCRQSLVFRIERRHEGHEYAGGTNKSVIGEMEKPGFVNPVSDFISHVRSWLDIGKRIVLSAFIWFTLAVVFLTGTNRVNLFSLGYLVGSFIFLWQGNDLYLRPIQYILRWWKYLINYSITVIFLKAFLQILGCIFIKEMQMNACWAVQLFGIACIQKFGDKRSDSSECSVPRGDVGLAWDGFCFGFLILQRRLFNSYYFMHIVDEAKAMAVLASRGAELIEELSQKQIREQQEAERKILEKIKYKMDRIKASQQKIQGPSYKEPSNHHVAIRSGDYYMFEDLDEELDLIAEQQSDDISSDDDEDGAARDRGLSVSKLLSSAMKTDIGHAAQLALDKERMTRRSSIPDGTDGVSRRRSTGRQLTEEEPSTWRSCSSLPEAEGETTTPQPGPSSAGHLGESSSQSQYVHRQDDSRRGSDASTTEAKEMSMGQKIITFLKFIWAFLNSVMISLTKFLNKFSRDYRYVIRTLAIEKKQLKGKTGFGHGLRTGSSMIWQPLPFTVTKPKSSSESITNEGLIETQSSDSSVVDKEIPSPLRIEEMEAARELSTADQPPIVRLCLALWFAIISHSEIVCYFMVFLHQIKSATLLSLPLPIMVFTWGTLTVPRPSKTFWVTIIAYTEIIVVIKCMFQFDLLPWNQQAVPDNRPFFPPRIIGIERKPMYATHDLLLLLVVFFHRSMLKSLGLWNSTEDVAKKLVSNFLYDSKLPEYSSKNEIDKNSIETKQDQSEAGGEVSFRLQTEEYVDPSEYFPSIIPLTASKYLSPAKGFFKSLLEPSVRVTADVYAYMFFCDFFNFLVVIFGFSAFGSQQGDGGVSQYFEENKVPIAFLVMLILQFGLIIVDRTLYLRKFILGKIIFQYVLVIGVHVWMFFVLPAVTERQFNSALPPQIWYMVKCFYLLLSAYQIRSGYPTRILGNFLCKSYNYINMFLFKVFMSVPFVFELRALMDWIWTDTSMTLPDWLKMEDIFAHIFQLKCQRRAETEYPQPRGEKKSSISKYLVGGGCLVAIIAVIWFPLVLFALGNTVGKPNLPYDVTLNVRIGAYQPIYSMSAQNNSIFKFDEQKWGVMSQVYKRSRSAQTFLSNYGYEDIGVVQLSSHSTSVWTISPPDEINMKKEAESVNPITVKLDWTVSRHSDSPEQPGTITDSQEITLTADNPERKKLVDMLNNTNTNDSIIIPNILPKFLKISTKGPIPISQLMTTDDERSFADINVFRNITMRLKKSETNDQLFWWELKEDCRDSIAKDILLKLPLASCDNLIIYTFNDKAFPASLNILSGKGIIGLYTTFVIVVHSFIRGFFTGISFKIMFDDMPNVDRVLQLCLDIYLVRESGELDLEEDLFAKLVFLYRSPETLIKWTRPPEEVPPEEAEDMPQLAA</sequence>
<evidence type="ECO:0000256" key="2">
    <source>
        <dbReference type="ARBA" id="ARBA00007821"/>
    </source>
</evidence>
<feature type="transmembrane region" description="Helical" evidence="11">
    <location>
        <begin position="1875"/>
        <end position="1897"/>
    </location>
</feature>
<dbReference type="InterPro" id="IPR027272">
    <property type="entry name" value="Piezo"/>
</dbReference>
<evidence type="ECO:0000259" key="12">
    <source>
        <dbReference type="Pfam" id="PF12166"/>
    </source>
</evidence>
<evidence type="ECO:0000256" key="9">
    <source>
        <dbReference type="ARBA" id="ARBA00023303"/>
    </source>
</evidence>
<feature type="transmembrane region" description="Helical" evidence="11">
    <location>
        <begin position="828"/>
        <end position="853"/>
    </location>
</feature>
<feature type="transmembrane region" description="Helical" evidence="11">
    <location>
        <begin position="920"/>
        <end position="938"/>
    </location>
</feature>
<feature type="transmembrane region" description="Helical" evidence="11">
    <location>
        <begin position="977"/>
        <end position="998"/>
    </location>
</feature>
<feature type="domain" description="Piezo THU9 and anchor" evidence="16">
    <location>
        <begin position="1874"/>
        <end position="2110"/>
    </location>
</feature>
<feature type="transmembrane region" description="Helical" evidence="11">
    <location>
        <begin position="1979"/>
        <end position="1996"/>
    </location>
</feature>
<dbReference type="PROSITE" id="PS51257">
    <property type="entry name" value="PROKAR_LIPOPROTEIN"/>
    <property type="match status" value="1"/>
</dbReference>
<feature type="transmembrane region" description="Helical" evidence="11">
    <location>
        <begin position="1705"/>
        <end position="1725"/>
    </location>
</feature>
<feature type="transmembrane region" description="Helical" evidence="11">
    <location>
        <begin position="1527"/>
        <end position="1549"/>
    </location>
</feature>
<feature type="transmembrane region" description="Helical" evidence="11">
    <location>
        <begin position="199"/>
        <end position="215"/>
    </location>
</feature>
<dbReference type="PANTHER" id="PTHR47049">
    <property type="entry name" value="PIEZO-TYPE MECHANOSENSITIVE ION CHANNEL HOMOLOG"/>
    <property type="match status" value="1"/>
</dbReference>
<feature type="domain" description="Piezo TM1-24" evidence="15">
    <location>
        <begin position="26"/>
        <end position="725"/>
    </location>
</feature>
<dbReference type="Pfam" id="PF12166">
    <property type="entry name" value="Piezo_cap"/>
    <property type="match status" value="1"/>
</dbReference>
<dbReference type="Pfam" id="PF23188">
    <property type="entry name" value="THU_Piezo1"/>
    <property type="match status" value="1"/>
</dbReference>
<feature type="transmembrane region" description="Helical" evidence="11">
    <location>
        <begin position="1152"/>
        <end position="1169"/>
    </location>
</feature>
<feature type="transmembrane region" description="Helical" evidence="11">
    <location>
        <begin position="1948"/>
        <end position="1967"/>
    </location>
</feature>
<dbReference type="InterPro" id="IPR031334">
    <property type="entry name" value="Piezo_cap_dom"/>
</dbReference>
<keyword evidence="4" id="KW-1003">Cell membrane</keyword>
<keyword evidence="6 11" id="KW-1133">Transmembrane helix</keyword>
<feature type="transmembrane region" description="Helical" evidence="11">
    <location>
        <begin position="1648"/>
        <end position="1673"/>
    </location>
</feature>
<reference evidence="17" key="1">
    <citation type="submission" date="2015-12" db="EMBL/GenBank/DDBJ databases">
        <title>De novo transcriptome assembly of four potential Pierce s Disease insect vectors from Arizona vineyards.</title>
        <authorList>
            <person name="Tassone E.E."/>
        </authorList>
    </citation>
    <scope>NUCLEOTIDE SEQUENCE</scope>
</reference>
<keyword evidence="9" id="KW-0407">Ion channel</keyword>
<evidence type="ECO:0000256" key="4">
    <source>
        <dbReference type="ARBA" id="ARBA00022475"/>
    </source>
</evidence>
<evidence type="ECO:0000259" key="15">
    <source>
        <dbReference type="Pfam" id="PF24871"/>
    </source>
</evidence>
<feature type="transmembrane region" description="Helical" evidence="11">
    <location>
        <begin position="1031"/>
        <end position="1059"/>
    </location>
</feature>
<feature type="transmembrane region" description="Helical" evidence="11">
    <location>
        <begin position="473"/>
        <end position="489"/>
    </location>
</feature>
<feature type="region of interest" description="Disordered" evidence="10">
    <location>
        <begin position="1427"/>
        <end position="1520"/>
    </location>
</feature>
<dbReference type="InterPro" id="IPR056768">
    <property type="entry name" value="THU_Piezo"/>
</dbReference>
<feature type="transmembrane region" description="Helical" evidence="11">
    <location>
        <begin position="1004"/>
        <end position="1024"/>
    </location>
</feature>
<dbReference type="Pfam" id="PF24871">
    <property type="entry name" value="Piezo_TM1-24"/>
    <property type="match status" value="1"/>
</dbReference>
<feature type="transmembrane region" description="Helical" evidence="11">
    <location>
        <begin position="1917"/>
        <end position="1936"/>
    </location>
</feature>
<evidence type="ECO:0000259" key="14">
    <source>
        <dbReference type="Pfam" id="PF23188"/>
    </source>
</evidence>
<evidence type="ECO:0000256" key="1">
    <source>
        <dbReference type="ARBA" id="ARBA00004651"/>
    </source>
</evidence>
<feature type="transmembrane region" description="Helical" evidence="11">
    <location>
        <begin position="648"/>
        <end position="666"/>
    </location>
</feature>
<evidence type="ECO:0000256" key="5">
    <source>
        <dbReference type="ARBA" id="ARBA00022692"/>
    </source>
</evidence>
<keyword evidence="3" id="KW-0813">Transport</keyword>
<evidence type="ECO:0000256" key="10">
    <source>
        <dbReference type="SAM" id="MobiDB-lite"/>
    </source>
</evidence>
<feature type="transmembrane region" description="Helical" evidence="11">
    <location>
        <begin position="115"/>
        <end position="139"/>
    </location>
</feature>
<feature type="transmembrane region" description="Helical" evidence="11">
    <location>
        <begin position="515"/>
        <end position="535"/>
    </location>
</feature>
<name>A0A1B6E149_9HEMI</name>
<evidence type="ECO:0000256" key="3">
    <source>
        <dbReference type="ARBA" id="ARBA00022448"/>
    </source>
</evidence>
<feature type="transmembrane region" description="Helical" evidence="11">
    <location>
        <begin position="1083"/>
        <end position="1103"/>
    </location>
</feature>
<feature type="transmembrane region" description="Helical" evidence="11">
    <location>
        <begin position="619"/>
        <end position="641"/>
    </location>
</feature>
<keyword evidence="7" id="KW-0406">Ion transport</keyword>
<feature type="compositionally biased region" description="Basic and acidic residues" evidence="10">
    <location>
        <begin position="1502"/>
        <end position="1511"/>
    </location>
</feature>
<evidence type="ECO:0000313" key="17">
    <source>
        <dbReference type="EMBL" id="JAS31663.1"/>
    </source>
</evidence>
<feature type="transmembrane region" description="Helical" evidence="11">
    <location>
        <begin position="699"/>
        <end position="720"/>
    </location>
</feature>
<feature type="transmembrane region" description="Helical" evidence="11">
    <location>
        <begin position="222"/>
        <end position="244"/>
    </location>
</feature>
<dbReference type="InterPro" id="IPR056770">
    <property type="entry name" value="Piezo_THU9_anchor"/>
</dbReference>
<dbReference type="InterPro" id="IPR031805">
    <property type="entry name" value="Piezo_TM25-28"/>
</dbReference>
<dbReference type="GO" id="GO:0005886">
    <property type="term" value="C:plasma membrane"/>
    <property type="evidence" value="ECO:0007669"/>
    <property type="project" value="UniProtKB-SubCell"/>
</dbReference>
<feature type="transmembrane region" description="Helical" evidence="11">
    <location>
        <begin position="860"/>
        <end position="879"/>
    </location>
</feature>
<feature type="transmembrane region" description="Helical" evidence="11">
    <location>
        <begin position="30"/>
        <end position="47"/>
    </location>
</feature>
<comment type="similarity">
    <text evidence="2">Belongs to the PIEZO (TC 1.A.75) family.</text>
</comment>
<feature type="region of interest" description="Disordered" evidence="10">
    <location>
        <begin position="733"/>
        <end position="769"/>
    </location>
</feature>
<feature type="domain" description="Piezo non-specific cation channel cap" evidence="12">
    <location>
        <begin position="2148"/>
        <end position="2448"/>
    </location>
</feature>
<dbReference type="Pfam" id="PF15917">
    <property type="entry name" value="Piezo_TM25-28"/>
    <property type="match status" value="1"/>
</dbReference>
<comment type="subcellular location">
    <subcellularLocation>
        <location evidence="1">Cell membrane</location>
        <topology evidence="1">Multi-pass membrane protein</topology>
    </subcellularLocation>
</comment>
<evidence type="ECO:0000256" key="11">
    <source>
        <dbReference type="SAM" id="Phobius"/>
    </source>
</evidence>
<dbReference type="GO" id="GO:0008381">
    <property type="term" value="F:mechanosensitive monoatomic ion channel activity"/>
    <property type="evidence" value="ECO:0007669"/>
    <property type="project" value="InterPro"/>
</dbReference>
<organism evidence="17">
    <name type="scientific">Clastoptera arizonana</name>
    <name type="common">Arizona spittle bug</name>
    <dbReference type="NCBI Taxonomy" id="38151"/>
    <lineage>
        <taxon>Eukaryota</taxon>
        <taxon>Metazoa</taxon>
        <taxon>Ecdysozoa</taxon>
        <taxon>Arthropoda</taxon>
        <taxon>Hexapoda</taxon>
        <taxon>Insecta</taxon>
        <taxon>Pterygota</taxon>
        <taxon>Neoptera</taxon>
        <taxon>Paraneoptera</taxon>
        <taxon>Hemiptera</taxon>
        <taxon>Auchenorrhyncha</taxon>
        <taxon>Cercopoidea</taxon>
        <taxon>Clastopteridae</taxon>
        <taxon>Clastoptera</taxon>
    </lineage>
</organism>
<feature type="transmembrane region" description="Helical" evidence="11">
    <location>
        <begin position="797"/>
        <end position="816"/>
    </location>
</feature>
<feature type="transmembrane region" description="Helical" evidence="11">
    <location>
        <begin position="1175"/>
        <end position="1196"/>
    </location>
</feature>
<feature type="domain" description="Piezo TM25-28" evidence="13">
    <location>
        <begin position="1132"/>
        <end position="1355"/>
    </location>
</feature>